<comment type="caution">
    <text evidence="1">The sequence shown here is derived from an EMBL/GenBank/DDBJ whole genome shotgun (WGS) entry which is preliminary data.</text>
</comment>
<reference evidence="1" key="1">
    <citation type="submission" date="2016-10" db="EMBL/GenBank/DDBJ databases">
        <title>Sequence of Gallionella enrichment culture.</title>
        <authorList>
            <person name="Poehlein A."/>
            <person name="Muehling M."/>
            <person name="Daniel R."/>
        </authorList>
    </citation>
    <scope>NUCLEOTIDE SEQUENCE</scope>
</reference>
<protein>
    <submittedName>
        <fullName evidence="1">Uncharacterized protein</fullName>
    </submittedName>
</protein>
<dbReference type="AlphaFoldDB" id="A0A1J5Q6J0"/>
<organism evidence="1">
    <name type="scientific">mine drainage metagenome</name>
    <dbReference type="NCBI Taxonomy" id="410659"/>
    <lineage>
        <taxon>unclassified sequences</taxon>
        <taxon>metagenomes</taxon>
        <taxon>ecological metagenomes</taxon>
    </lineage>
</organism>
<gene>
    <name evidence="1" type="ORF">GALL_392960</name>
</gene>
<name>A0A1J5Q6J0_9ZZZZ</name>
<accession>A0A1J5Q6J0</accession>
<proteinExistence type="predicted"/>
<dbReference type="EMBL" id="MLJW01001296">
    <property type="protein sequence ID" value="OIQ78992.1"/>
    <property type="molecule type" value="Genomic_DNA"/>
</dbReference>
<sequence>MPALLLEARKVGSLGEEVGVRALQILERLLQRMNRRICEPKSLCAIAPSCEFLAQPGVAQLLLATIKALLLQRQRLVEDEPARACEAAHLALLFAGRHELELEGLEALHEPNYAFGL</sequence>
<evidence type="ECO:0000313" key="1">
    <source>
        <dbReference type="EMBL" id="OIQ78992.1"/>
    </source>
</evidence>